<evidence type="ECO:0000259" key="4">
    <source>
        <dbReference type="PROSITE" id="PS51186"/>
    </source>
</evidence>
<evidence type="ECO:0000256" key="2">
    <source>
        <dbReference type="ARBA" id="ARBA00023315"/>
    </source>
</evidence>
<organism evidence="5 6">
    <name type="scientific">Aeromicrobium erythreum</name>
    <dbReference type="NCBI Taxonomy" id="2041"/>
    <lineage>
        <taxon>Bacteria</taxon>
        <taxon>Bacillati</taxon>
        <taxon>Actinomycetota</taxon>
        <taxon>Actinomycetes</taxon>
        <taxon>Propionibacteriales</taxon>
        <taxon>Nocardioidaceae</taxon>
        <taxon>Aeromicrobium</taxon>
    </lineage>
</organism>
<dbReference type="EMBL" id="CP011502">
    <property type="protein sequence ID" value="ALX05618.1"/>
    <property type="molecule type" value="Genomic_DNA"/>
</dbReference>
<accession>A0A0U4DBV6</accession>
<evidence type="ECO:0000313" key="6">
    <source>
        <dbReference type="Proteomes" id="UP000067689"/>
    </source>
</evidence>
<dbReference type="Pfam" id="PF00583">
    <property type="entry name" value="Acetyltransf_1"/>
    <property type="match status" value="1"/>
</dbReference>
<evidence type="ECO:0000256" key="1">
    <source>
        <dbReference type="ARBA" id="ARBA00022679"/>
    </source>
</evidence>
<dbReference type="InterPro" id="IPR016181">
    <property type="entry name" value="Acyl_CoA_acyltransferase"/>
</dbReference>
<dbReference type="Gene3D" id="3.40.630.30">
    <property type="match status" value="1"/>
</dbReference>
<feature type="domain" description="N-acetyltransferase" evidence="4">
    <location>
        <begin position="1"/>
        <end position="143"/>
    </location>
</feature>
<dbReference type="PATRIC" id="fig|2041.4.peg.2794"/>
<keyword evidence="2" id="KW-0012">Acyltransferase</keyword>
<dbReference type="Proteomes" id="UP000067689">
    <property type="component" value="Chromosome"/>
</dbReference>
<evidence type="ECO:0000256" key="3">
    <source>
        <dbReference type="RuleBase" id="RU363094"/>
    </source>
</evidence>
<protein>
    <recommendedName>
        <fullName evidence="3">[Ribosomal protein bS18]-alanine N-acetyltransferase</fullName>
        <ecNumber evidence="3">2.3.1.266</ecNumber>
    </recommendedName>
</protein>
<reference evidence="5 6" key="1">
    <citation type="journal article" date="1991" name="Int. J. Syst. Bacteriol.">
        <title>Description of the erythromycin-producing bacterium Arthrobacter sp. strain NRRL B-3381 as Aeromicrobium erythreum gen. nov., sp. nov.</title>
        <authorList>
            <person name="Miller E.S."/>
            <person name="Woese C.R."/>
            <person name="Brenner S."/>
        </authorList>
    </citation>
    <scope>NUCLEOTIDE SEQUENCE [LARGE SCALE GENOMIC DNA]</scope>
    <source>
        <strain evidence="5 6">AR18</strain>
    </source>
</reference>
<dbReference type="PROSITE" id="PS51186">
    <property type="entry name" value="GNAT"/>
    <property type="match status" value="1"/>
</dbReference>
<dbReference type="InterPro" id="IPR006464">
    <property type="entry name" value="AcTrfase_RimI/Ard1"/>
</dbReference>
<dbReference type="PANTHER" id="PTHR43877">
    <property type="entry name" value="AMINOALKYLPHOSPHONATE N-ACETYLTRANSFERASE-RELATED-RELATED"/>
    <property type="match status" value="1"/>
</dbReference>
<dbReference type="NCBIfam" id="TIGR01575">
    <property type="entry name" value="rimI"/>
    <property type="match status" value="1"/>
</dbReference>
<dbReference type="GO" id="GO:0005737">
    <property type="term" value="C:cytoplasm"/>
    <property type="evidence" value="ECO:0007669"/>
    <property type="project" value="UniProtKB-SubCell"/>
</dbReference>
<keyword evidence="3" id="KW-0963">Cytoplasm</keyword>
<comment type="function">
    <text evidence="3">Acetylates the N-terminal alanine of ribosomal protein bS18.</text>
</comment>
<comment type="similarity">
    <text evidence="3">Belongs to the acetyltransferase family. RimI subfamily.</text>
</comment>
<name>A0A0U4DBV6_9ACTN</name>
<sequence>MRPALETDLPVLLELEGQAFAADAWSEPTLRAEIAHPDRAVLVAESDATVVGYVDVGVVADVADLHRVAVAPTHRRRGLASQLVEAGRDAARERGADRMLLEVAADNDAALALYAAHGFEHLARRRRYYAGGRDALVLQVGLTGELT</sequence>
<comment type="catalytic activity">
    <reaction evidence="3">
        <text>N-terminal L-alanyl-[ribosomal protein bS18] + acetyl-CoA = N-terminal N(alpha)-acetyl-L-alanyl-[ribosomal protein bS18] + CoA + H(+)</text>
        <dbReference type="Rhea" id="RHEA:43756"/>
        <dbReference type="Rhea" id="RHEA-COMP:10676"/>
        <dbReference type="Rhea" id="RHEA-COMP:10677"/>
        <dbReference type="ChEBI" id="CHEBI:15378"/>
        <dbReference type="ChEBI" id="CHEBI:57287"/>
        <dbReference type="ChEBI" id="CHEBI:57288"/>
        <dbReference type="ChEBI" id="CHEBI:64718"/>
        <dbReference type="ChEBI" id="CHEBI:83683"/>
        <dbReference type="EC" id="2.3.1.266"/>
    </reaction>
</comment>
<keyword evidence="1" id="KW-0808">Transferase</keyword>
<dbReference type="KEGG" id="aer:AERYTH_13390"/>
<dbReference type="CDD" id="cd04301">
    <property type="entry name" value="NAT_SF"/>
    <property type="match status" value="1"/>
</dbReference>
<dbReference type="STRING" id="2041.AERYTH_13390"/>
<comment type="subcellular location">
    <subcellularLocation>
        <location evidence="3">Cytoplasm</location>
    </subcellularLocation>
</comment>
<dbReference type="PANTHER" id="PTHR43877:SF2">
    <property type="entry name" value="AMINOALKYLPHOSPHONATE N-ACETYLTRANSFERASE-RELATED"/>
    <property type="match status" value="1"/>
</dbReference>
<proteinExistence type="inferred from homology"/>
<dbReference type="EC" id="2.3.1.266" evidence="3"/>
<dbReference type="AlphaFoldDB" id="A0A0U4DBV6"/>
<dbReference type="GO" id="GO:0008999">
    <property type="term" value="F:protein-N-terminal-alanine acetyltransferase activity"/>
    <property type="evidence" value="ECO:0007669"/>
    <property type="project" value="UniProtKB-EC"/>
</dbReference>
<keyword evidence="6" id="KW-1185">Reference proteome</keyword>
<gene>
    <name evidence="5" type="ORF">AERYTH_13390</name>
</gene>
<dbReference type="SUPFAM" id="SSF55729">
    <property type="entry name" value="Acyl-CoA N-acyltransferases (Nat)"/>
    <property type="match status" value="1"/>
</dbReference>
<dbReference type="InterPro" id="IPR050832">
    <property type="entry name" value="Bact_Acetyltransf"/>
</dbReference>
<evidence type="ECO:0000313" key="5">
    <source>
        <dbReference type="EMBL" id="ALX05618.1"/>
    </source>
</evidence>
<dbReference type="InterPro" id="IPR000182">
    <property type="entry name" value="GNAT_dom"/>
</dbReference>